<dbReference type="FunFam" id="2.40.10.10:FF:000068">
    <property type="entry name" value="transmembrane protease serine 2"/>
    <property type="match status" value="1"/>
</dbReference>
<reference evidence="5" key="1">
    <citation type="submission" date="2025-08" db="UniProtKB">
        <authorList>
            <consortium name="RefSeq"/>
        </authorList>
    </citation>
    <scope>IDENTIFICATION</scope>
    <source>
        <strain evidence="5">Mau12</strain>
        <tissue evidence="5">Whole Body</tissue>
    </source>
</reference>
<evidence type="ECO:0000256" key="2">
    <source>
        <dbReference type="ARBA" id="ARBA00024195"/>
    </source>
</evidence>
<dbReference type="RefSeq" id="XP_033157311.1">
    <property type="nucleotide sequence ID" value="XM_033301420.1"/>
</dbReference>
<dbReference type="InterPro" id="IPR051487">
    <property type="entry name" value="Ser/Thr_Proteases_Immune/Dev"/>
</dbReference>
<evidence type="ECO:0000256" key="1">
    <source>
        <dbReference type="ARBA" id="ARBA00023157"/>
    </source>
</evidence>
<gene>
    <name evidence="5" type="primary">LOC117139221</name>
</gene>
<proteinExistence type="inferred from homology"/>
<dbReference type="InterPro" id="IPR018114">
    <property type="entry name" value="TRYPSIN_HIS"/>
</dbReference>
<dbReference type="SMART" id="SM00020">
    <property type="entry name" value="Tryp_SPc"/>
    <property type="match status" value="1"/>
</dbReference>
<evidence type="ECO:0000313" key="5">
    <source>
        <dbReference type="RefSeq" id="XP_033157311.1"/>
    </source>
</evidence>
<dbReference type="Pfam" id="PF00089">
    <property type="entry name" value="Trypsin"/>
    <property type="match status" value="1"/>
</dbReference>
<dbReference type="InterPro" id="IPR009003">
    <property type="entry name" value="Peptidase_S1_PA"/>
</dbReference>
<dbReference type="GeneID" id="117139221"/>
<dbReference type="GO" id="GO:0006508">
    <property type="term" value="P:proteolysis"/>
    <property type="evidence" value="ECO:0007669"/>
    <property type="project" value="InterPro"/>
</dbReference>
<dbReference type="GO" id="GO:0004252">
    <property type="term" value="F:serine-type endopeptidase activity"/>
    <property type="evidence" value="ECO:0007669"/>
    <property type="project" value="InterPro"/>
</dbReference>
<evidence type="ECO:0000259" key="3">
    <source>
        <dbReference type="PROSITE" id="PS50240"/>
    </source>
</evidence>
<dbReference type="Gene3D" id="2.40.10.10">
    <property type="entry name" value="Trypsin-like serine proteases"/>
    <property type="match status" value="1"/>
</dbReference>
<dbReference type="AlphaFoldDB" id="A0A6P8K435"/>
<dbReference type="SUPFAM" id="SSF50494">
    <property type="entry name" value="Trypsin-like serine proteases"/>
    <property type="match status" value="1"/>
</dbReference>
<feature type="domain" description="Peptidase S1" evidence="3">
    <location>
        <begin position="27"/>
        <end position="275"/>
    </location>
</feature>
<dbReference type="InterPro" id="IPR001254">
    <property type="entry name" value="Trypsin_dom"/>
</dbReference>
<organism evidence="4 5">
    <name type="scientific">Drosophila mauritiana</name>
    <name type="common">Fruit fly</name>
    <dbReference type="NCBI Taxonomy" id="7226"/>
    <lineage>
        <taxon>Eukaryota</taxon>
        <taxon>Metazoa</taxon>
        <taxon>Ecdysozoa</taxon>
        <taxon>Arthropoda</taxon>
        <taxon>Hexapoda</taxon>
        <taxon>Insecta</taxon>
        <taxon>Pterygota</taxon>
        <taxon>Neoptera</taxon>
        <taxon>Endopterygota</taxon>
        <taxon>Diptera</taxon>
        <taxon>Brachycera</taxon>
        <taxon>Muscomorpha</taxon>
        <taxon>Ephydroidea</taxon>
        <taxon>Drosophilidae</taxon>
        <taxon>Drosophila</taxon>
        <taxon>Sophophora</taxon>
    </lineage>
</organism>
<dbReference type="PANTHER" id="PTHR24256">
    <property type="entry name" value="TRYPTASE-RELATED"/>
    <property type="match status" value="1"/>
</dbReference>
<keyword evidence="1" id="KW-1015">Disulfide bond</keyword>
<evidence type="ECO:0000313" key="4">
    <source>
        <dbReference type="Proteomes" id="UP000515162"/>
    </source>
</evidence>
<name>A0A6P8K435_DROMA</name>
<dbReference type="PRINTS" id="PR00722">
    <property type="entry name" value="CHYMOTRYPSIN"/>
</dbReference>
<dbReference type="PROSITE" id="PS50240">
    <property type="entry name" value="TRYPSIN_DOM"/>
    <property type="match status" value="1"/>
</dbReference>
<comment type="similarity">
    <text evidence="2">Belongs to the peptidase S1 family. CLIP subfamily.</text>
</comment>
<accession>A0A6P8K435</accession>
<dbReference type="CDD" id="cd00190">
    <property type="entry name" value="Tryp_SPc"/>
    <property type="match status" value="1"/>
</dbReference>
<sequence>MQSKIIISLTFLAFLFPFVFTNKLHRIINGHYAASKQFPYQTFLTQLKLGYIKEYIKWRPLCGGALISEKCVLTAAHCLDNPDIYAVNIYFGAVKIDDVTEVGQQRLVVKKDHFVIHQEWNSKTLANDIALIKLPFSILFDDYIKPIQLPNKTFQYQFSEATTSGWGLVKDTDTFSEFDKNLKYFKAQILSDLECKRAYISHKKSAFPASLICIAPGENMACKGDSGGPLVIKHESNFVLLGLTSFMLDKFCYSGFPSFFTRVSSYLNWIRDNAES</sequence>
<protein>
    <submittedName>
        <fullName evidence="5">Brachyurin-like</fullName>
    </submittedName>
</protein>
<dbReference type="PROSITE" id="PS00134">
    <property type="entry name" value="TRYPSIN_HIS"/>
    <property type="match status" value="1"/>
</dbReference>
<keyword evidence="4" id="KW-1185">Reference proteome</keyword>
<dbReference type="Proteomes" id="UP000515162">
    <property type="component" value="Chromosome 3L"/>
</dbReference>
<dbReference type="InterPro" id="IPR043504">
    <property type="entry name" value="Peptidase_S1_PA_chymotrypsin"/>
</dbReference>
<dbReference type="InterPro" id="IPR001314">
    <property type="entry name" value="Peptidase_S1A"/>
</dbReference>